<accession>A0A317SRE5</accession>
<feature type="non-terminal residue" evidence="1">
    <location>
        <position position="1"/>
    </location>
</feature>
<name>A0A317SRE5_9PEZI</name>
<dbReference type="OrthoDB" id="4978795at2759"/>
<protein>
    <submittedName>
        <fullName evidence="1">Uncharacterized protein</fullName>
    </submittedName>
</protein>
<gene>
    <name evidence="1" type="ORF">C7212DRAFT_187814</name>
</gene>
<proteinExistence type="predicted"/>
<dbReference type="EMBL" id="PYWC01000028">
    <property type="protein sequence ID" value="PWW76969.1"/>
    <property type="molecule type" value="Genomic_DNA"/>
</dbReference>
<evidence type="ECO:0000313" key="1">
    <source>
        <dbReference type="EMBL" id="PWW76969.1"/>
    </source>
</evidence>
<dbReference type="AlphaFoldDB" id="A0A317SRE5"/>
<sequence>TLGFQHFDGTYSSRNIAQSLLGVLGGYEITTKVGYVTTDNTSNNDTALVELGVMLQE</sequence>
<reference evidence="1 2" key="1">
    <citation type="submission" date="2018-03" db="EMBL/GenBank/DDBJ databases">
        <title>Genomes of Pezizomycetes fungi and the evolution of truffles.</title>
        <authorList>
            <person name="Murat C."/>
            <person name="Payen T."/>
            <person name="Noel B."/>
            <person name="Kuo A."/>
            <person name="Martin F.M."/>
        </authorList>
    </citation>
    <scope>NUCLEOTIDE SEQUENCE [LARGE SCALE GENOMIC DNA]</scope>
    <source>
        <strain evidence="1">091103-1</strain>
    </source>
</reference>
<organism evidence="1 2">
    <name type="scientific">Tuber magnatum</name>
    <name type="common">white Piedmont truffle</name>
    <dbReference type="NCBI Taxonomy" id="42249"/>
    <lineage>
        <taxon>Eukaryota</taxon>
        <taxon>Fungi</taxon>
        <taxon>Dikarya</taxon>
        <taxon>Ascomycota</taxon>
        <taxon>Pezizomycotina</taxon>
        <taxon>Pezizomycetes</taxon>
        <taxon>Pezizales</taxon>
        <taxon>Tuberaceae</taxon>
        <taxon>Tuber</taxon>
    </lineage>
</organism>
<evidence type="ECO:0000313" key="2">
    <source>
        <dbReference type="Proteomes" id="UP000246991"/>
    </source>
</evidence>
<dbReference type="Proteomes" id="UP000246991">
    <property type="component" value="Unassembled WGS sequence"/>
</dbReference>
<keyword evidence="2" id="KW-1185">Reference proteome</keyword>
<comment type="caution">
    <text evidence="1">The sequence shown here is derived from an EMBL/GenBank/DDBJ whole genome shotgun (WGS) entry which is preliminary data.</text>
</comment>